<organism evidence="2 3">
    <name type="scientific">Parvularcula marina</name>
    <dbReference type="NCBI Taxonomy" id="2292771"/>
    <lineage>
        <taxon>Bacteria</taxon>
        <taxon>Pseudomonadati</taxon>
        <taxon>Pseudomonadota</taxon>
        <taxon>Alphaproteobacteria</taxon>
        <taxon>Parvularculales</taxon>
        <taxon>Parvularculaceae</taxon>
        <taxon>Parvularcula</taxon>
    </lineage>
</organism>
<accession>A0A371RIC9</accession>
<evidence type="ECO:0000313" key="2">
    <source>
        <dbReference type="EMBL" id="RFB05192.1"/>
    </source>
</evidence>
<gene>
    <name evidence="2" type="ORF">DX908_07945</name>
</gene>
<dbReference type="RefSeq" id="WP_116391824.1">
    <property type="nucleotide sequence ID" value="NZ_QUQO01000001.1"/>
</dbReference>
<evidence type="ECO:0000313" key="3">
    <source>
        <dbReference type="Proteomes" id="UP000264589"/>
    </source>
</evidence>
<dbReference type="AlphaFoldDB" id="A0A371RIC9"/>
<sequence>MTRWLSAVLAVFCVGSGSALAEISAEDATYLLREGDAEIRAGYAREMWIYKDSLWIEALECWGQRSLLGAKSTCLVCSIDDTSGQEYYRPDLGVIEGRVQPATAVGIQASYAYFTLQPNGWTLTRYKPFAANYYARSREPYHRANLNNLIQGEAQRECRDLEAVSGTE</sequence>
<proteinExistence type="predicted"/>
<name>A0A371RIC9_9PROT</name>
<reference evidence="2 3" key="1">
    <citation type="submission" date="2018-08" db="EMBL/GenBank/DDBJ databases">
        <title>Parvularcula sp. SM1705, isolated from surface water of the South Sea China.</title>
        <authorList>
            <person name="Sun L."/>
        </authorList>
    </citation>
    <scope>NUCLEOTIDE SEQUENCE [LARGE SCALE GENOMIC DNA]</scope>
    <source>
        <strain evidence="2 3">SM1705</strain>
    </source>
</reference>
<feature type="signal peptide" evidence="1">
    <location>
        <begin position="1"/>
        <end position="21"/>
    </location>
</feature>
<comment type="caution">
    <text evidence="2">The sequence shown here is derived from an EMBL/GenBank/DDBJ whole genome shotgun (WGS) entry which is preliminary data.</text>
</comment>
<feature type="chain" id="PRO_5016960017" evidence="1">
    <location>
        <begin position="22"/>
        <end position="168"/>
    </location>
</feature>
<protein>
    <submittedName>
        <fullName evidence="2">Uncharacterized protein</fullName>
    </submittedName>
</protein>
<keyword evidence="3" id="KW-1185">Reference proteome</keyword>
<dbReference type="InParanoid" id="A0A371RIC9"/>
<dbReference type="Proteomes" id="UP000264589">
    <property type="component" value="Unassembled WGS sequence"/>
</dbReference>
<dbReference type="EMBL" id="QUQO01000001">
    <property type="protein sequence ID" value="RFB05192.1"/>
    <property type="molecule type" value="Genomic_DNA"/>
</dbReference>
<evidence type="ECO:0000256" key="1">
    <source>
        <dbReference type="SAM" id="SignalP"/>
    </source>
</evidence>
<keyword evidence="1" id="KW-0732">Signal</keyword>